<feature type="transmembrane region" description="Helical" evidence="12">
    <location>
        <begin position="370"/>
        <end position="390"/>
    </location>
</feature>
<dbReference type="PANTHER" id="PTHR43185:SF1">
    <property type="entry name" value="FE(2+) TRANSPORTER FEOB"/>
    <property type="match status" value="1"/>
</dbReference>
<dbReference type="EMBL" id="LNQE01001541">
    <property type="protein sequence ID" value="KUG15657.1"/>
    <property type="molecule type" value="Genomic_DNA"/>
</dbReference>
<dbReference type="GO" id="GO:0015093">
    <property type="term" value="F:ferrous iron transmembrane transporter activity"/>
    <property type="evidence" value="ECO:0007669"/>
    <property type="project" value="InterPro"/>
</dbReference>
<comment type="subcellular location">
    <subcellularLocation>
        <location evidence="1">Cell membrane</location>
        <topology evidence="1">Multi-pass membrane protein</topology>
    </subcellularLocation>
</comment>
<evidence type="ECO:0000256" key="5">
    <source>
        <dbReference type="ARBA" id="ARBA00022692"/>
    </source>
</evidence>
<evidence type="ECO:0000256" key="4">
    <source>
        <dbReference type="ARBA" id="ARBA00022496"/>
    </source>
</evidence>
<evidence type="ECO:0000256" key="10">
    <source>
        <dbReference type="ARBA" id="ARBA00023134"/>
    </source>
</evidence>
<dbReference type="Pfam" id="PF07670">
    <property type="entry name" value="Gate"/>
    <property type="match status" value="2"/>
</dbReference>
<evidence type="ECO:0000256" key="1">
    <source>
        <dbReference type="ARBA" id="ARBA00004651"/>
    </source>
</evidence>
<feature type="transmembrane region" description="Helical" evidence="12">
    <location>
        <begin position="314"/>
        <end position="340"/>
    </location>
</feature>
<evidence type="ECO:0000256" key="2">
    <source>
        <dbReference type="ARBA" id="ARBA00022448"/>
    </source>
</evidence>
<feature type="transmembrane region" description="Helical" evidence="12">
    <location>
        <begin position="516"/>
        <end position="534"/>
    </location>
</feature>
<dbReference type="InterPro" id="IPR030389">
    <property type="entry name" value="G_FEOB_dom"/>
</dbReference>
<feature type="transmembrane region" description="Helical" evidence="12">
    <location>
        <begin position="265"/>
        <end position="283"/>
    </location>
</feature>
<keyword evidence="3" id="KW-1003">Cell membrane</keyword>
<feature type="transmembrane region" description="Helical" evidence="12">
    <location>
        <begin position="565"/>
        <end position="585"/>
    </location>
</feature>
<gene>
    <name evidence="14" type="ORF">ASZ90_014673</name>
</gene>
<accession>A0A0W8F466</accession>
<keyword evidence="7 12" id="KW-1133">Transmembrane helix</keyword>
<comment type="caution">
    <text evidence="14">The sequence shown here is derived from an EMBL/GenBank/DDBJ whole genome shotgun (WGS) entry which is preliminary data.</text>
</comment>
<feature type="transmembrane region" description="Helical" evidence="12">
    <location>
        <begin position="429"/>
        <end position="447"/>
    </location>
</feature>
<evidence type="ECO:0000256" key="11">
    <source>
        <dbReference type="ARBA" id="ARBA00023136"/>
    </source>
</evidence>
<keyword evidence="10" id="KW-0342">GTP-binding</keyword>
<feature type="transmembrane region" description="Helical" evidence="12">
    <location>
        <begin position="592"/>
        <end position="615"/>
    </location>
</feature>
<evidence type="ECO:0000256" key="8">
    <source>
        <dbReference type="ARBA" id="ARBA00023004"/>
    </source>
</evidence>
<protein>
    <submittedName>
        <fullName evidence="14">Ferrous iron transport protein b</fullName>
    </submittedName>
</protein>
<keyword evidence="5 12" id="KW-0812">Transmembrane</keyword>
<dbReference type="GO" id="GO:0005525">
    <property type="term" value="F:GTP binding"/>
    <property type="evidence" value="ECO:0007669"/>
    <property type="project" value="UniProtKB-KW"/>
</dbReference>
<evidence type="ECO:0000259" key="13">
    <source>
        <dbReference type="PROSITE" id="PS51711"/>
    </source>
</evidence>
<evidence type="ECO:0000313" key="14">
    <source>
        <dbReference type="EMBL" id="KUG15657.1"/>
    </source>
</evidence>
<dbReference type="InterPro" id="IPR003373">
    <property type="entry name" value="Fe2_transport_prot-B"/>
</dbReference>
<sequence length="616" mass="66652">MKIGLVGNPNVGKSLIFHQLTGLGVEVSNYPGTTIDLQYGNTCCGQERIEVIDLPGIYSLDGDSEEEETVRSFILSRRADVLVTVLDASHLERNLYLLLQLTEYRQPMLAVLNMMDEAEKAGIHIDTDRLSSLLGIEIIPTTAVHGRNTGQIIPAALAKARIPAVQVRYDHHIEAAVRSLVQVHGLTRAEAIHALTGRGTEPEVRDAVIALSAELERIHYMTAAQIIAGNRHHCAENIVSEVVHRQEPQHEPDIDRILTSRIPGIPLLAGILIGVLILVFFIGSWLESGIVGAIDTLILEPFLEAGFPPLAEQLGLAVILAIQAGLGIAFPFIFTFYLFISVLEDSGYLTRAAFLADRSLHRFGMHGQGIIPLVLGFGCNVPAIMSIRLLRTKRERTIASFLVTLVPCSARTVIIAGMVAAFIGIAAALSVYLIVIILILITGLVLSRFTPGEQYGMILEMSPLRVPQARNVMAKSWMRIREFLVIAMPLLIVASIVLGLLQYAGVMDLFEQSIESFSVSVLGLPAYATTALIFGILRKEMALETLVILAGTADLGSVLSMSQIYIFAVVSVLFVPCISTIAVLAKGLGARMALLISAYTVIVGILIGALLNLVLG</sequence>
<dbReference type="AlphaFoldDB" id="A0A0W8F466"/>
<organism evidence="14">
    <name type="scientific">hydrocarbon metagenome</name>
    <dbReference type="NCBI Taxonomy" id="938273"/>
    <lineage>
        <taxon>unclassified sequences</taxon>
        <taxon>metagenomes</taxon>
        <taxon>ecological metagenomes</taxon>
    </lineage>
</organism>
<dbReference type="Pfam" id="PF07664">
    <property type="entry name" value="FeoB_C"/>
    <property type="match status" value="1"/>
</dbReference>
<dbReference type="NCBIfam" id="TIGR00437">
    <property type="entry name" value="feoB"/>
    <property type="match status" value="1"/>
</dbReference>
<keyword evidence="8" id="KW-0408">Iron</keyword>
<dbReference type="InterPro" id="IPR011642">
    <property type="entry name" value="Gate_dom"/>
</dbReference>
<evidence type="ECO:0000256" key="7">
    <source>
        <dbReference type="ARBA" id="ARBA00022989"/>
    </source>
</evidence>
<evidence type="ECO:0000256" key="6">
    <source>
        <dbReference type="ARBA" id="ARBA00022741"/>
    </source>
</evidence>
<evidence type="ECO:0000256" key="9">
    <source>
        <dbReference type="ARBA" id="ARBA00023065"/>
    </source>
</evidence>
<feature type="transmembrane region" description="Helical" evidence="12">
    <location>
        <begin position="402"/>
        <end position="423"/>
    </location>
</feature>
<dbReference type="PANTHER" id="PTHR43185">
    <property type="entry name" value="FERROUS IRON TRANSPORT PROTEIN B"/>
    <property type="match status" value="1"/>
</dbReference>
<dbReference type="Gene3D" id="3.40.50.300">
    <property type="entry name" value="P-loop containing nucleotide triphosphate hydrolases"/>
    <property type="match status" value="1"/>
</dbReference>
<dbReference type="SUPFAM" id="SSF52540">
    <property type="entry name" value="P-loop containing nucleoside triphosphate hydrolases"/>
    <property type="match status" value="1"/>
</dbReference>
<evidence type="ECO:0000256" key="12">
    <source>
        <dbReference type="SAM" id="Phobius"/>
    </source>
</evidence>
<feature type="transmembrane region" description="Helical" evidence="12">
    <location>
        <begin position="483"/>
        <end position="504"/>
    </location>
</feature>
<dbReference type="GO" id="GO:0005886">
    <property type="term" value="C:plasma membrane"/>
    <property type="evidence" value="ECO:0007669"/>
    <property type="project" value="UniProtKB-SubCell"/>
</dbReference>
<proteinExistence type="predicted"/>
<dbReference type="CDD" id="cd01879">
    <property type="entry name" value="FeoB"/>
    <property type="match status" value="1"/>
</dbReference>
<dbReference type="Pfam" id="PF02421">
    <property type="entry name" value="FeoB_N"/>
    <property type="match status" value="1"/>
</dbReference>
<dbReference type="InterPro" id="IPR027417">
    <property type="entry name" value="P-loop_NTPase"/>
</dbReference>
<keyword evidence="6" id="KW-0547">Nucleotide-binding</keyword>
<dbReference type="InterPro" id="IPR011640">
    <property type="entry name" value="Fe2_transport_prot_B_C"/>
</dbReference>
<feature type="domain" description="FeoB-type G" evidence="13">
    <location>
        <begin position="1"/>
        <end position="162"/>
    </location>
</feature>
<keyword evidence="4" id="KW-0410">Iron transport</keyword>
<keyword evidence="11 12" id="KW-0472">Membrane</keyword>
<dbReference type="PROSITE" id="PS51711">
    <property type="entry name" value="G_FEOB"/>
    <property type="match status" value="1"/>
</dbReference>
<dbReference type="PRINTS" id="PR00326">
    <property type="entry name" value="GTP1OBG"/>
</dbReference>
<dbReference type="InterPro" id="IPR006073">
    <property type="entry name" value="GTP-bd"/>
</dbReference>
<keyword evidence="2" id="KW-0813">Transport</keyword>
<dbReference type="InterPro" id="IPR050860">
    <property type="entry name" value="FeoB_GTPase"/>
</dbReference>
<name>A0A0W8F466_9ZZZZ</name>
<reference evidence="14" key="1">
    <citation type="journal article" date="2015" name="Proc. Natl. Acad. Sci. U.S.A.">
        <title>Networks of energetic and metabolic interactions define dynamics in microbial communities.</title>
        <authorList>
            <person name="Embree M."/>
            <person name="Liu J.K."/>
            <person name="Al-Bassam M.M."/>
            <person name="Zengler K."/>
        </authorList>
    </citation>
    <scope>NUCLEOTIDE SEQUENCE</scope>
</reference>
<keyword evidence="9" id="KW-0406">Ion transport</keyword>
<evidence type="ECO:0000256" key="3">
    <source>
        <dbReference type="ARBA" id="ARBA00022475"/>
    </source>
</evidence>